<dbReference type="Proteomes" id="UP001469749">
    <property type="component" value="Unassembled WGS sequence"/>
</dbReference>
<name>A0ABV1B589_9FIRM</name>
<keyword evidence="5" id="KW-1185">Reference proteome</keyword>
<comment type="caution">
    <text evidence="4">The sequence shown here is derived from an EMBL/GenBank/DDBJ whole genome shotgun (WGS) entry which is preliminary data.</text>
</comment>
<evidence type="ECO:0000313" key="4">
    <source>
        <dbReference type="EMBL" id="MEQ2364893.1"/>
    </source>
</evidence>
<organism evidence="4 5">
    <name type="scientific">Coprococcus intestinihominis</name>
    <dbReference type="NCBI Taxonomy" id="3133154"/>
    <lineage>
        <taxon>Bacteria</taxon>
        <taxon>Bacillati</taxon>
        <taxon>Bacillota</taxon>
        <taxon>Clostridia</taxon>
        <taxon>Lachnospirales</taxon>
        <taxon>Lachnospiraceae</taxon>
        <taxon>Coprococcus</taxon>
    </lineage>
</organism>
<dbReference type="InterPro" id="IPR027417">
    <property type="entry name" value="P-loop_NTPase"/>
</dbReference>
<protein>
    <recommendedName>
        <fullName evidence="3">Double-GTPase 2 domain-containing protein</fullName>
    </recommendedName>
</protein>
<dbReference type="InterPro" id="IPR045528">
    <property type="entry name" value="DO-GTPase2"/>
</dbReference>
<evidence type="ECO:0000256" key="2">
    <source>
        <dbReference type="SAM" id="MobiDB-lite"/>
    </source>
</evidence>
<proteinExistence type="predicted"/>
<sequence length="446" mass="49928">MGEKEFNTNEVEEEMSLSGQLSRRRRQRRMAEESNSPAVGADEKNADSTGDASEMEGVSDQDHGADRTEHVKAETQEDKKIRITMLGISGSGKTSFLSGVYQTMIMDSFHGLSLVPSIDSGNSYQQIGQIADIALINRKDFDFADGTLETTIFPLTLQNRGKEICRFDFTDYAGGDVLNILNARGDMSSGAKALKNQLLGSDAVLVFADATVLCQGKNVVEWQQMTGATKINPLFNLLNREMGDRPLTVLFVLTKTDDERIPKEMKRNNFAVLSERAVQTFGMIYQMVQNHVQDGWSFGVIPVSAIGEGNYRLNSTCDSEGKLIMRPVIKEGHAPQPYNIETALVYAVACILSQWKEEVNREKESLTQRLIEEGRNNTIIGNLFSQWKKRPRPEEKVTGILNEIEEKNREIMTLSEQMNDLVEQAGIRQRIQRYRDHLDESGGISG</sequence>
<feature type="compositionally biased region" description="Basic and acidic residues" evidence="2">
    <location>
        <begin position="60"/>
        <end position="75"/>
    </location>
</feature>
<feature type="domain" description="Double-GTPase 2" evidence="3">
    <location>
        <begin position="82"/>
        <end position="282"/>
    </location>
</feature>
<evidence type="ECO:0000259" key="3">
    <source>
        <dbReference type="Pfam" id="PF19993"/>
    </source>
</evidence>
<evidence type="ECO:0000313" key="5">
    <source>
        <dbReference type="Proteomes" id="UP001469749"/>
    </source>
</evidence>
<feature type="region of interest" description="Disordered" evidence="2">
    <location>
        <begin position="1"/>
        <end position="75"/>
    </location>
</feature>
<gene>
    <name evidence="4" type="ORF">WMO25_07260</name>
</gene>
<dbReference type="SUPFAM" id="SSF52540">
    <property type="entry name" value="P-loop containing nucleoside triphosphate hydrolases"/>
    <property type="match status" value="1"/>
</dbReference>
<dbReference type="RefSeq" id="WP_349084746.1">
    <property type="nucleotide sequence ID" value="NZ_JBBMEK010000069.1"/>
</dbReference>
<dbReference type="Pfam" id="PF19993">
    <property type="entry name" value="DO-GTPase2"/>
    <property type="match status" value="1"/>
</dbReference>
<keyword evidence="1" id="KW-0175">Coiled coil</keyword>
<dbReference type="EMBL" id="JBBMEK010000069">
    <property type="protein sequence ID" value="MEQ2364893.1"/>
    <property type="molecule type" value="Genomic_DNA"/>
</dbReference>
<evidence type="ECO:0000256" key="1">
    <source>
        <dbReference type="SAM" id="Coils"/>
    </source>
</evidence>
<feature type="coiled-coil region" evidence="1">
    <location>
        <begin position="356"/>
        <end position="424"/>
    </location>
</feature>
<dbReference type="Gene3D" id="3.40.50.300">
    <property type="entry name" value="P-loop containing nucleotide triphosphate hydrolases"/>
    <property type="match status" value="1"/>
</dbReference>
<accession>A0ABV1B589</accession>
<reference evidence="4 5" key="1">
    <citation type="submission" date="2024-03" db="EMBL/GenBank/DDBJ databases">
        <title>Human intestinal bacterial collection.</title>
        <authorList>
            <person name="Pauvert C."/>
            <person name="Hitch T.C.A."/>
            <person name="Clavel T."/>
        </authorList>
    </citation>
    <scope>NUCLEOTIDE SEQUENCE [LARGE SCALE GENOMIC DNA]</scope>
    <source>
        <strain evidence="4 5">CLA-AA-H190</strain>
    </source>
</reference>